<evidence type="ECO:0000313" key="3">
    <source>
        <dbReference type="Proteomes" id="UP000038802"/>
    </source>
</evidence>
<dbReference type="EMBL" id="CSAE01001287">
    <property type="protein sequence ID" value="COX47216.1"/>
    <property type="molecule type" value="Genomic_DNA"/>
</dbReference>
<proteinExistence type="predicted"/>
<evidence type="ECO:0000313" key="2">
    <source>
        <dbReference type="EMBL" id="COX47216.1"/>
    </source>
</evidence>
<evidence type="ECO:0000256" key="1">
    <source>
        <dbReference type="SAM" id="MobiDB-lite"/>
    </source>
</evidence>
<dbReference type="AlphaFoldDB" id="A0A0U0TCK2"/>
<accession>A0A0U0TCK2</accession>
<reference evidence="3" key="1">
    <citation type="submission" date="2015-03" db="EMBL/GenBank/DDBJ databases">
        <authorList>
            <consortium name="Pathogen Informatics"/>
        </authorList>
    </citation>
    <scope>NUCLEOTIDE SEQUENCE [LARGE SCALE GENOMIC DNA]</scope>
    <source>
        <strain evidence="3">K00500041</strain>
    </source>
</reference>
<feature type="region of interest" description="Disordered" evidence="1">
    <location>
        <begin position="1"/>
        <end position="22"/>
    </location>
</feature>
<gene>
    <name evidence="2" type="ORF">ERS007703_05270</name>
</gene>
<dbReference type="Proteomes" id="UP000038802">
    <property type="component" value="Unassembled WGS sequence"/>
</dbReference>
<protein>
    <submittedName>
        <fullName evidence="2">Uncharacterized protein</fullName>
    </submittedName>
</protein>
<sequence length="99" mass="10770">MASTLNSRRMRSTRMSRCSSPMPPMTVWPVSESRCTLKVGSSSASFWIDRLSFSWSLLVFGSMATSITGSGKVIDSSTICWFGSLKVSPVVVSLRPITA</sequence>
<organism evidence="2 3">
    <name type="scientific">Mycobacterium tuberculosis</name>
    <dbReference type="NCBI Taxonomy" id="1773"/>
    <lineage>
        <taxon>Bacteria</taxon>
        <taxon>Bacillati</taxon>
        <taxon>Actinomycetota</taxon>
        <taxon>Actinomycetes</taxon>
        <taxon>Mycobacteriales</taxon>
        <taxon>Mycobacteriaceae</taxon>
        <taxon>Mycobacterium</taxon>
        <taxon>Mycobacterium tuberculosis complex</taxon>
    </lineage>
</organism>
<name>A0A0U0TCK2_MYCTX</name>